<name>A0ABN4H766_CORUL</name>
<dbReference type="Proteomes" id="UP000036185">
    <property type="component" value="Chromosome"/>
</dbReference>
<accession>A0ABN4H766</accession>
<keyword evidence="2" id="KW-1185">Reference proteome</keyword>
<dbReference type="EMBL" id="CP011913">
    <property type="protein sequence ID" value="AKN78111.1"/>
    <property type="molecule type" value="Genomic_DNA"/>
</dbReference>
<evidence type="ECO:0000313" key="2">
    <source>
        <dbReference type="Proteomes" id="UP000036185"/>
    </source>
</evidence>
<evidence type="ECO:0008006" key="3">
    <source>
        <dbReference type="Google" id="ProtNLM"/>
    </source>
</evidence>
<organism evidence="1 2">
    <name type="scientific">Corynebacterium ulcerans FRC58</name>
    <dbReference type="NCBI Taxonomy" id="1408268"/>
    <lineage>
        <taxon>Bacteria</taxon>
        <taxon>Bacillati</taxon>
        <taxon>Actinomycetota</taxon>
        <taxon>Actinomycetes</taxon>
        <taxon>Mycobacteriales</taxon>
        <taxon>Corynebacteriaceae</taxon>
        <taxon>Corynebacterium</taxon>
    </lineage>
</organism>
<proteinExistence type="predicted"/>
<protein>
    <recommendedName>
        <fullName evidence="3">Transposase</fullName>
    </recommendedName>
</protein>
<sequence>MGCTQPTGRGRAGRNVRLADVDKHKVYMICAFAEGVHIFTSDSFTRGTD</sequence>
<evidence type="ECO:0000313" key="1">
    <source>
        <dbReference type="EMBL" id="AKN78111.1"/>
    </source>
</evidence>
<reference evidence="1 2" key="1">
    <citation type="journal article" date="2014" name="Int. J. Syst. Evol. Microbiol.">
        <title>Draft Genome Sequence of Corynebacterium ulcerans FRC58, Isolated from the Bronchitic Aspiration of a Patient in France.</title>
        <authorList>
            <person name="Silva Ado S."/>
            <person name="Barauna R.A."/>
            <person name="de Sa P.C."/>
            <person name="das Gracas D.A."/>
            <person name="Carneiro A.R."/>
            <person name="Thouvenin M."/>
            <person name="Azevedo V."/>
            <person name="Badell E."/>
            <person name="Guiso N."/>
            <person name="da Silva A.L."/>
            <person name="Ramos R.T."/>
        </authorList>
    </citation>
    <scope>NUCLEOTIDE SEQUENCE [LARGE SCALE GENOMIC DNA]</scope>
    <source>
        <strain evidence="1 2">FRC58</strain>
    </source>
</reference>
<gene>
    <name evidence="1" type="ORF">CulFRC58_2257</name>
</gene>